<evidence type="ECO:0000313" key="3">
    <source>
        <dbReference type="Proteomes" id="UP000290848"/>
    </source>
</evidence>
<dbReference type="Pfam" id="PF25589">
    <property type="entry name" value="DUF7935"/>
    <property type="match status" value="1"/>
</dbReference>
<dbReference type="InterPro" id="IPR057695">
    <property type="entry name" value="DUF7935"/>
</dbReference>
<name>A0A4Q0M4I8_9SPHI</name>
<gene>
    <name evidence="2" type="ORF">EKH83_17555</name>
</gene>
<proteinExistence type="predicted"/>
<evidence type="ECO:0000256" key="1">
    <source>
        <dbReference type="SAM" id="Phobius"/>
    </source>
</evidence>
<organism evidence="2 3">
    <name type="scientific">Arcticibacter tournemirensis</name>
    <dbReference type="NCBI Taxonomy" id="699437"/>
    <lineage>
        <taxon>Bacteria</taxon>
        <taxon>Pseudomonadati</taxon>
        <taxon>Bacteroidota</taxon>
        <taxon>Sphingobacteriia</taxon>
        <taxon>Sphingobacteriales</taxon>
        <taxon>Sphingobacteriaceae</taxon>
        <taxon>Arcticibacter</taxon>
    </lineage>
</organism>
<comment type="caution">
    <text evidence="2">The sequence shown here is derived from an EMBL/GenBank/DDBJ whole genome shotgun (WGS) entry which is preliminary data.</text>
</comment>
<dbReference type="RefSeq" id="WP_128770770.1">
    <property type="nucleotide sequence ID" value="NZ_RXOC01000014.1"/>
</dbReference>
<reference evidence="2 3" key="1">
    <citation type="submission" date="2018-12" db="EMBL/GenBank/DDBJ databases">
        <title>The Draft Genome Sequence of the Soil Bacterium Pedobacter tournemirensis R1.</title>
        <authorList>
            <person name="He J."/>
        </authorList>
    </citation>
    <scope>NUCLEOTIDE SEQUENCE [LARGE SCALE GENOMIC DNA]</scope>
    <source>
        <strain evidence="2 3">R1</strain>
    </source>
</reference>
<dbReference type="EMBL" id="RXOC01000014">
    <property type="protein sequence ID" value="RXF67857.1"/>
    <property type="molecule type" value="Genomic_DNA"/>
</dbReference>
<sequence>MEWVTAFFIDIIKFTVSGSLVFLVVYLTLRPVIERAQGLKLLELKKAALDTTLPLRLQAYERVVIFVERINPSSLLLRNHATGITIQELQQILIAEVRNEYQHNISQQIYVSSTAWSVVKRIKEETLTMINNVAKTLPPDATPLDMSKIVLTHLASLEENPYDTALEILRQDIQKLF</sequence>
<keyword evidence="1" id="KW-1133">Transmembrane helix</keyword>
<dbReference type="Proteomes" id="UP000290848">
    <property type="component" value="Unassembled WGS sequence"/>
</dbReference>
<feature type="transmembrane region" description="Helical" evidence="1">
    <location>
        <begin position="6"/>
        <end position="29"/>
    </location>
</feature>
<keyword evidence="1" id="KW-0472">Membrane</keyword>
<keyword evidence="1" id="KW-0812">Transmembrane</keyword>
<evidence type="ECO:0000313" key="2">
    <source>
        <dbReference type="EMBL" id="RXF67857.1"/>
    </source>
</evidence>
<dbReference type="AlphaFoldDB" id="A0A4Q0M4I8"/>
<protein>
    <submittedName>
        <fullName evidence="2">Uncharacterized protein</fullName>
    </submittedName>
</protein>
<accession>A0A4Q0M4I8</accession>